<evidence type="ECO:0000313" key="2">
    <source>
        <dbReference type="EMBL" id="KAA6367087.1"/>
    </source>
</evidence>
<dbReference type="AlphaFoldDB" id="A0A5J4U932"/>
<comment type="caution">
    <text evidence="2">The sequence shown here is derived from an EMBL/GenBank/DDBJ whole genome shotgun (WGS) entry which is preliminary data.</text>
</comment>
<feature type="non-terminal residue" evidence="2">
    <location>
        <position position="1"/>
    </location>
</feature>
<feature type="region of interest" description="Disordered" evidence="1">
    <location>
        <begin position="1"/>
        <end position="20"/>
    </location>
</feature>
<proteinExistence type="predicted"/>
<name>A0A5J4U932_9EUKA</name>
<reference evidence="2 3" key="1">
    <citation type="submission" date="2019-03" db="EMBL/GenBank/DDBJ databases">
        <title>Single cell metagenomics reveals metabolic interactions within the superorganism composed of flagellate Streblomastix strix and complex community of Bacteroidetes bacteria on its surface.</title>
        <authorList>
            <person name="Treitli S.C."/>
            <person name="Kolisko M."/>
            <person name="Husnik F."/>
            <person name="Keeling P."/>
            <person name="Hampl V."/>
        </authorList>
    </citation>
    <scope>NUCLEOTIDE SEQUENCE [LARGE SCALE GENOMIC DNA]</scope>
    <source>
        <strain evidence="2">ST1C</strain>
    </source>
</reference>
<dbReference type="EMBL" id="SNRW01018698">
    <property type="protein sequence ID" value="KAA6367087.1"/>
    <property type="molecule type" value="Genomic_DNA"/>
</dbReference>
<gene>
    <name evidence="2" type="ORF">EZS28_037385</name>
</gene>
<accession>A0A5J4U932</accession>
<evidence type="ECO:0000256" key="1">
    <source>
        <dbReference type="SAM" id="MobiDB-lite"/>
    </source>
</evidence>
<dbReference type="Proteomes" id="UP000324800">
    <property type="component" value="Unassembled WGS sequence"/>
</dbReference>
<evidence type="ECO:0000313" key="3">
    <source>
        <dbReference type="Proteomes" id="UP000324800"/>
    </source>
</evidence>
<protein>
    <submittedName>
        <fullName evidence="2">Uncharacterized protein</fullName>
    </submittedName>
</protein>
<sequence length="20" mass="2017">VNASHATSNETNSGPTIFAV</sequence>
<organism evidence="2 3">
    <name type="scientific">Streblomastix strix</name>
    <dbReference type="NCBI Taxonomy" id="222440"/>
    <lineage>
        <taxon>Eukaryota</taxon>
        <taxon>Metamonada</taxon>
        <taxon>Preaxostyla</taxon>
        <taxon>Oxymonadida</taxon>
        <taxon>Streblomastigidae</taxon>
        <taxon>Streblomastix</taxon>
    </lineage>
</organism>